<reference evidence="2 3" key="1">
    <citation type="journal article" date="2019" name="Sci. Rep.">
        <title>Orb-weaving spider Araneus ventricosus genome elucidates the spidroin gene catalogue.</title>
        <authorList>
            <person name="Kono N."/>
            <person name="Nakamura H."/>
            <person name="Ohtoshi R."/>
            <person name="Moran D.A.P."/>
            <person name="Shinohara A."/>
            <person name="Yoshida Y."/>
            <person name="Fujiwara M."/>
            <person name="Mori M."/>
            <person name="Tomita M."/>
            <person name="Arakawa K."/>
        </authorList>
    </citation>
    <scope>NUCLEOTIDE SEQUENCE [LARGE SCALE GENOMIC DNA]</scope>
</reference>
<gene>
    <name evidence="2" type="ORF">AVEN_34099_1</name>
</gene>
<accession>A0A4Y2WA61</accession>
<dbReference type="Proteomes" id="UP000499080">
    <property type="component" value="Unassembled WGS sequence"/>
</dbReference>
<dbReference type="AlphaFoldDB" id="A0A4Y2WA61"/>
<keyword evidence="1" id="KW-0732">Signal</keyword>
<protein>
    <recommendedName>
        <fullName evidence="4">Chitin-binding type-2 domain-containing protein</fullName>
    </recommendedName>
</protein>
<evidence type="ECO:0000313" key="3">
    <source>
        <dbReference type="Proteomes" id="UP000499080"/>
    </source>
</evidence>
<dbReference type="EMBL" id="BGPR01056595">
    <property type="protein sequence ID" value="GBO33060.1"/>
    <property type="molecule type" value="Genomic_DNA"/>
</dbReference>
<name>A0A4Y2WA61_ARAVE</name>
<sequence length="709" mass="81365">MSWLILIFILACYYWFFVADRVPEMSRPSVPEPRPQPFHYEFKSRNDVIGFYNSLGQRWEFHVPEPYYVRDGKIQMKNVCFGKADGSHVKAEGRTLYDHVVNEKLKDDPSGPFQTLVNGAVYRGHLFYFNCVGNEIEGLYTCPPGQFFDKTKCVSVNPCTNLPDGAFVPDEFDRRFYYECPDTRLQCPPKTFFMFDSCRSESDLTHVCLNDPSFVLPLSDTSFLKCFSGIPKFYTCPPGTIFSERDCVPDLCFNKPDGFKVGFQTEPFGPFRYSSGYYVCQGNRVRQSVQCPSYWDRYESDEQLTFLPQVFENGECTVPKFCKNVTVDHPDVVVPSHSFTKDVKNWRNSLLFDCSVGYRCDGNRREEFVPPPGHWIYNFKSTFACTEPGQKVVLGGDKRGYFDCDSDAIVPCPDGTFFDGTHCKSAIPNAHRYKGIDMFAFDPLENNWMVPWTHSPQNTVSCTPPEHVYVPGYNICSHPDCEKFPFLKQFKGHIQLDELHKCVFENDKISKVKTAKRHHFNFWTQRKSFKKELCVPGSKVKTGHFVLDSVLYATCDAEQPFVFCPSSSTIGIRNIHKTFACDPEPSVFEGTLKANTFKRFLENHLAKIIPQPGARVIVNGKFIANTDPDGIRMGPQEVEIWSDRDVTLIYKTVVTHPPNCYFQNKVLKAFEGKDELFLIRYGTRSTRAPIELKFYDVRESVDGFRSDAT</sequence>
<dbReference type="OrthoDB" id="6412242at2759"/>
<proteinExistence type="predicted"/>
<dbReference type="SUPFAM" id="SSF57625">
    <property type="entry name" value="Invertebrate chitin-binding proteins"/>
    <property type="match status" value="1"/>
</dbReference>
<organism evidence="2 3">
    <name type="scientific">Araneus ventricosus</name>
    <name type="common">Orbweaver spider</name>
    <name type="synonym">Epeira ventricosa</name>
    <dbReference type="NCBI Taxonomy" id="182803"/>
    <lineage>
        <taxon>Eukaryota</taxon>
        <taxon>Metazoa</taxon>
        <taxon>Ecdysozoa</taxon>
        <taxon>Arthropoda</taxon>
        <taxon>Chelicerata</taxon>
        <taxon>Arachnida</taxon>
        <taxon>Araneae</taxon>
        <taxon>Araneomorphae</taxon>
        <taxon>Entelegynae</taxon>
        <taxon>Araneoidea</taxon>
        <taxon>Araneidae</taxon>
        <taxon>Araneus</taxon>
    </lineage>
</organism>
<evidence type="ECO:0000256" key="1">
    <source>
        <dbReference type="SAM" id="SignalP"/>
    </source>
</evidence>
<dbReference type="InterPro" id="IPR036508">
    <property type="entry name" value="Chitin-bd_dom_sf"/>
</dbReference>
<feature type="chain" id="PRO_5021412246" description="Chitin-binding type-2 domain-containing protein" evidence="1">
    <location>
        <begin position="20"/>
        <end position="709"/>
    </location>
</feature>
<keyword evidence="3" id="KW-1185">Reference proteome</keyword>
<evidence type="ECO:0008006" key="4">
    <source>
        <dbReference type="Google" id="ProtNLM"/>
    </source>
</evidence>
<evidence type="ECO:0000313" key="2">
    <source>
        <dbReference type="EMBL" id="GBO33060.1"/>
    </source>
</evidence>
<comment type="caution">
    <text evidence="2">The sequence shown here is derived from an EMBL/GenBank/DDBJ whole genome shotgun (WGS) entry which is preliminary data.</text>
</comment>
<dbReference type="GO" id="GO:0008061">
    <property type="term" value="F:chitin binding"/>
    <property type="evidence" value="ECO:0007669"/>
    <property type="project" value="InterPro"/>
</dbReference>
<feature type="signal peptide" evidence="1">
    <location>
        <begin position="1"/>
        <end position="19"/>
    </location>
</feature>